<evidence type="ECO:0000313" key="2">
    <source>
        <dbReference type="Proteomes" id="UP000076004"/>
    </source>
</evidence>
<dbReference type="VEuPathDB" id="PlasmoDB:PGSY75_0936200"/>
<protein>
    <submittedName>
        <fullName evidence="1">Exported protein (Hyp11)</fullName>
    </submittedName>
</protein>
<organism evidence="1 2">
    <name type="scientific">Plasmodium gaboni</name>
    <dbReference type="NCBI Taxonomy" id="647221"/>
    <lineage>
        <taxon>Eukaryota</taxon>
        <taxon>Sar</taxon>
        <taxon>Alveolata</taxon>
        <taxon>Apicomplexa</taxon>
        <taxon>Aconoidasida</taxon>
        <taxon>Haemosporida</taxon>
        <taxon>Plasmodiidae</taxon>
        <taxon>Plasmodium</taxon>
        <taxon>Plasmodium (Laverania)</taxon>
    </lineage>
</organism>
<proteinExistence type="predicted"/>
<accession>A0A151LMJ2</accession>
<sequence>MLTLILKILVVSLLIWKLSNSNNT</sequence>
<dbReference type="RefSeq" id="XP_018642104.1">
    <property type="nucleotide sequence ID" value="XM_018785763.1"/>
</dbReference>
<dbReference type="AlphaFoldDB" id="A0A151LMJ2"/>
<comment type="caution">
    <text evidence="1">The sequence shown here is derived from an EMBL/GenBank/DDBJ whole genome shotgun (WGS) entry which is preliminary data.</text>
</comment>
<dbReference type="GeneID" id="29776370"/>
<name>A0A151LMJ2_9APIC</name>
<dbReference type="EMBL" id="LVLB01000010">
    <property type="protein sequence ID" value="KYO00337.1"/>
    <property type="molecule type" value="Genomic_DNA"/>
</dbReference>
<gene>
    <name evidence="1" type="ORF">PGSY75_0936200</name>
</gene>
<reference evidence="1 2" key="1">
    <citation type="journal article" date="2016" name="Nat. Commun.">
        <title>Genomes of cryptic chimpanzee Plasmodium species reveal key evolutionary events leading to human malaria.</title>
        <authorList>
            <person name="Sundararaman S.A."/>
            <person name="Plenderleith L.J."/>
            <person name="Liu W."/>
            <person name="Loy D.E."/>
            <person name="Learn G.H."/>
            <person name="Li Y."/>
            <person name="Shaw K.S."/>
            <person name="Ayouba A."/>
            <person name="Peeters M."/>
            <person name="Speede S."/>
            <person name="Shaw G.M."/>
            <person name="Bushman F.D."/>
            <person name="Brisson D."/>
            <person name="Rayner J.C."/>
            <person name="Sharp P.M."/>
            <person name="Hahn B.H."/>
        </authorList>
    </citation>
    <scope>NUCLEOTIDE SEQUENCE [LARGE SCALE GENOMIC DNA]</scope>
    <source>
        <strain evidence="1 2">SY75</strain>
    </source>
</reference>
<feature type="non-terminal residue" evidence="1">
    <location>
        <position position="24"/>
    </location>
</feature>
<dbReference type="KEGG" id="pgab:PGSY75_0936200"/>
<evidence type="ECO:0000313" key="1">
    <source>
        <dbReference type="EMBL" id="KYO00337.1"/>
    </source>
</evidence>
<dbReference type="Proteomes" id="UP000076004">
    <property type="component" value="Unassembled WGS sequence"/>
</dbReference>